<evidence type="ECO:0000313" key="2">
    <source>
        <dbReference type="Proteomes" id="UP001556367"/>
    </source>
</evidence>
<evidence type="ECO:0000313" key="1">
    <source>
        <dbReference type="EMBL" id="KAL0955855.1"/>
    </source>
</evidence>
<dbReference type="EMBL" id="JASNQZ010000006">
    <property type="protein sequence ID" value="KAL0955855.1"/>
    <property type="molecule type" value="Genomic_DNA"/>
</dbReference>
<protein>
    <submittedName>
        <fullName evidence="1">Uncharacterized protein</fullName>
    </submittedName>
</protein>
<keyword evidence="2" id="KW-1185">Reference proteome</keyword>
<name>A0ABR3JL52_9AGAR</name>
<dbReference type="InterPro" id="IPR018811">
    <property type="entry name" value="MRX11"/>
</dbReference>
<comment type="caution">
    <text evidence="1">The sequence shown here is derived from an EMBL/GenBank/DDBJ whole genome shotgun (WGS) entry which is preliminary data.</text>
</comment>
<organism evidence="1 2">
    <name type="scientific">Hohenbuehelia grisea</name>
    <dbReference type="NCBI Taxonomy" id="104357"/>
    <lineage>
        <taxon>Eukaryota</taxon>
        <taxon>Fungi</taxon>
        <taxon>Dikarya</taxon>
        <taxon>Basidiomycota</taxon>
        <taxon>Agaricomycotina</taxon>
        <taxon>Agaricomycetes</taxon>
        <taxon>Agaricomycetidae</taxon>
        <taxon>Agaricales</taxon>
        <taxon>Pleurotineae</taxon>
        <taxon>Pleurotaceae</taxon>
        <taxon>Hohenbuehelia</taxon>
    </lineage>
</organism>
<sequence>MSKPPSRFAAYRTALNAVSARTGTPLPSLIVSFGILHELTAILPVIGAFYASRHLGLGEQLVTAMTGDKTAEAATTSGVLGSEDSWLKSKGRVWMEEGEQWAGRIGRRYGIWGFEKRMSGESDGNEVVPSPNFNSEKLAGDVANAVVAYAFTKVGSCVEWGIEFELC</sequence>
<reference evidence="2" key="1">
    <citation type="submission" date="2024-06" db="EMBL/GenBank/DDBJ databases">
        <title>Multi-omics analyses provide insights into the biosynthesis of the anticancer antibiotic pleurotin in Hohenbuehelia grisea.</title>
        <authorList>
            <person name="Weaver J.A."/>
            <person name="Alberti F."/>
        </authorList>
    </citation>
    <scope>NUCLEOTIDE SEQUENCE [LARGE SCALE GENOMIC DNA]</scope>
    <source>
        <strain evidence="2">T-177</strain>
    </source>
</reference>
<gene>
    <name evidence="1" type="ORF">HGRIS_002057</name>
</gene>
<dbReference type="Proteomes" id="UP001556367">
    <property type="component" value="Unassembled WGS sequence"/>
</dbReference>
<dbReference type="Pfam" id="PF10306">
    <property type="entry name" value="FLILHELTA"/>
    <property type="match status" value="1"/>
</dbReference>
<accession>A0ABR3JL52</accession>
<proteinExistence type="predicted"/>